<evidence type="ECO:0000256" key="3">
    <source>
        <dbReference type="ARBA" id="ARBA00022737"/>
    </source>
</evidence>
<feature type="domain" description="SWIM-type" evidence="8">
    <location>
        <begin position="323"/>
        <end position="364"/>
    </location>
</feature>
<dbReference type="GO" id="GO:0000977">
    <property type="term" value="F:RNA polymerase II transcription regulatory region sequence-specific DNA binding"/>
    <property type="evidence" value="ECO:0007669"/>
    <property type="project" value="TreeGrafter"/>
</dbReference>
<dbReference type="PROSITE" id="PS00028">
    <property type="entry name" value="ZINC_FINGER_C2H2_1"/>
    <property type="match status" value="1"/>
</dbReference>
<evidence type="ECO:0000256" key="4">
    <source>
        <dbReference type="ARBA" id="ARBA00022771"/>
    </source>
</evidence>
<keyword evidence="4 6" id="KW-0863">Zinc-finger</keyword>
<dbReference type="PROSITE" id="PS50157">
    <property type="entry name" value="ZINC_FINGER_C2H2_2"/>
    <property type="match status" value="1"/>
</dbReference>
<reference evidence="9 10" key="1">
    <citation type="submission" date="2016-03" db="EMBL/GenBank/DDBJ databases">
        <title>Cyphomyrmex costatus WGS genome.</title>
        <authorList>
            <person name="Nygaard S."/>
            <person name="Hu H."/>
            <person name="Boomsma J."/>
            <person name="Zhang G."/>
        </authorList>
    </citation>
    <scope>NUCLEOTIDE SEQUENCE [LARGE SCALE GENOMIC DNA]</scope>
    <source>
        <strain evidence="9">MS0001</strain>
        <tissue evidence="9">Whole body</tissue>
    </source>
</reference>
<organism evidence="9 10">
    <name type="scientific">Cyphomyrmex costatus</name>
    <dbReference type="NCBI Taxonomy" id="456900"/>
    <lineage>
        <taxon>Eukaryota</taxon>
        <taxon>Metazoa</taxon>
        <taxon>Ecdysozoa</taxon>
        <taxon>Arthropoda</taxon>
        <taxon>Hexapoda</taxon>
        <taxon>Insecta</taxon>
        <taxon>Pterygota</taxon>
        <taxon>Neoptera</taxon>
        <taxon>Endopterygota</taxon>
        <taxon>Hymenoptera</taxon>
        <taxon>Apocrita</taxon>
        <taxon>Aculeata</taxon>
        <taxon>Formicoidea</taxon>
        <taxon>Formicidae</taxon>
        <taxon>Myrmicinae</taxon>
        <taxon>Cyphomyrmex</taxon>
    </lineage>
</organism>
<proteinExistence type="predicted"/>
<dbReference type="AlphaFoldDB" id="A0A151II19"/>
<dbReference type="PROSITE" id="PS50966">
    <property type="entry name" value="ZF_SWIM"/>
    <property type="match status" value="1"/>
</dbReference>
<dbReference type="SMART" id="SM00355">
    <property type="entry name" value="ZnF_C2H2"/>
    <property type="match status" value="2"/>
</dbReference>
<evidence type="ECO:0000259" key="7">
    <source>
        <dbReference type="PROSITE" id="PS50157"/>
    </source>
</evidence>
<keyword evidence="2" id="KW-0479">Metal-binding</keyword>
<dbReference type="InterPro" id="IPR050717">
    <property type="entry name" value="C2H2-ZF_Transcription_Reg"/>
</dbReference>
<protein>
    <submittedName>
        <fullName evidence="9">Zinc finger protein 62 like protein</fullName>
    </submittedName>
</protein>
<sequence>MHKKDERFKSNKDLYTGWVSYTCRTCNKEFKNKYNLRIHERIHNDEKPYKCDICGHMTSNFRALRQSFSQHKGRHLVKPALIVAPDGYILDIHGPYFADSKNNDAAMLRNEFQADAGTLREWLGEDAIVIVDRGYRDVLPLLQALGIDYKMPAFLQQGQRQLDTAEANDSRLVTKSRWIIEARNGHIKSIFKFFKNTISVVHAINLRAFYLIAGAIINRYRDVILMDGATAELAEQMLQKARSENTLRLRVETEHLARRNAMWNRLNENQILDFPRLDIDFLKELTVGIYQIRLAPAYIQDKLVRDESEVFKLDEHRNEAGFLRVRVHGDENNEPITGYYCTCVSGSRTLGSCAHVASVLWFLGYARHQPNTKYPSVTLLNHIKDAANRYNQDEEIEGEVIEPF</sequence>
<dbReference type="FunFam" id="3.30.160.60:FF:000100">
    <property type="entry name" value="Zinc finger 45-like"/>
    <property type="match status" value="1"/>
</dbReference>
<dbReference type="InterPro" id="IPR013087">
    <property type="entry name" value="Znf_C2H2_type"/>
</dbReference>
<keyword evidence="10" id="KW-1185">Reference proteome</keyword>
<comment type="cofactor">
    <cofactor evidence="1">
        <name>a divalent metal cation</name>
        <dbReference type="ChEBI" id="CHEBI:60240"/>
    </cofactor>
</comment>
<gene>
    <name evidence="9" type="ORF">ALC62_07503</name>
</gene>
<evidence type="ECO:0000256" key="2">
    <source>
        <dbReference type="ARBA" id="ARBA00022723"/>
    </source>
</evidence>
<name>A0A151II19_9HYME</name>
<dbReference type="GO" id="GO:0005634">
    <property type="term" value="C:nucleus"/>
    <property type="evidence" value="ECO:0007669"/>
    <property type="project" value="TreeGrafter"/>
</dbReference>
<dbReference type="InterPro" id="IPR027806">
    <property type="entry name" value="HARBI1_dom"/>
</dbReference>
<evidence type="ECO:0000259" key="8">
    <source>
        <dbReference type="PROSITE" id="PS50966"/>
    </source>
</evidence>
<dbReference type="PANTHER" id="PTHR14196">
    <property type="entry name" value="ODD-SKIPPED - RELATED"/>
    <property type="match status" value="1"/>
</dbReference>
<dbReference type="InterPro" id="IPR007527">
    <property type="entry name" value="Znf_SWIM"/>
</dbReference>
<evidence type="ECO:0000313" key="10">
    <source>
        <dbReference type="Proteomes" id="UP000078542"/>
    </source>
</evidence>
<dbReference type="GO" id="GO:0008270">
    <property type="term" value="F:zinc ion binding"/>
    <property type="evidence" value="ECO:0007669"/>
    <property type="project" value="UniProtKB-KW"/>
</dbReference>
<evidence type="ECO:0000256" key="6">
    <source>
        <dbReference type="PROSITE-ProRule" id="PRU00042"/>
    </source>
</evidence>
<dbReference type="InterPro" id="IPR036236">
    <property type="entry name" value="Znf_C2H2_sf"/>
</dbReference>
<dbReference type="Gene3D" id="3.30.160.60">
    <property type="entry name" value="Classic Zinc Finger"/>
    <property type="match status" value="1"/>
</dbReference>
<dbReference type="SUPFAM" id="SSF57667">
    <property type="entry name" value="beta-beta-alpha zinc fingers"/>
    <property type="match status" value="1"/>
</dbReference>
<dbReference type="GO" id="GO:0000981">
    <property type="term" value="F:DNA-binding transcription factor activity, RNA polymerase II-specific"/>
    <property type="evidence" value="ECO:0007669"/>
    <property type="project" value="TreeGrafter"/>
</dbReference>
<accession>A0A151II19</accession>
<dbReference type="PANTHER" id="PTHR14196:SF12">
    <property type="entry name" value="ZINC FINGER PROTEIN 208-LIKE"/>
    <property type="match status" value="1"/>
</dbReference>
<evidence type="ECO:0000256" key="1">
    <source>
        <dbReference type="ARBA" id="ARBA00001968"/>
    </source>
</evidence>
<feature type="domain" description="C2H2-type" evidence="7">
    <location>
        <begin position="21"/>
        <end position="48"/>
    </location>
</feature>
<dbReference type="Pfam" id="PF00096">
    <property type="entry name" value="zf-C2H2"/>
    <property type="match status" value="1"/>
</dbReference>
<dbReference type="Pfam" id="PF13359">
    <property type="entry name" value="DDE_Tnp_4"/>
    <property type="match status" value="1"/>
</dbReference>
<dbReference type="EMBL" id="KQ977586">
    <property type="protein sequence ID" value="KYN01674.1"/>
    <property type="molecule type" value="Genomic_DNA"/>
</dbReference>
<keyword evidence="3" id="KW-0677">Repeat</keyword>
<dbReference type="Proteomes" id="UP000078542">
    <property type="component" value="Unassembled WGS sequence"/>
</dbReference>
<evidence type="ECO:0000256" key="5">
    <source>
        <dbReference type="ARBA" id="ARBA00022833"/>
    </source>
</evidence>
<evidence type="ECO:0000313" key="9">
    <source>
        <dbReference type="EMBL" id="KYN01674.1"/>
    </source>
</evidence>
<keyword evidence="5" id="KW-0862">Zinc</keyword>